<evidence type="ECO:0000256" key="8">
    <source>
        <dbReference type="ARBA" id="ARBA00023049"/>
    </source>
</evidence>
<organism evidence="14 15">
    <name type="scientific">Sphingopyxis soli</name>
    <dbReference type="NCBI Taxonomy" id="592051"/>
    <lineage>
        <taxon>Bacteria</taxon>
        <taxon>Pseudomonadati</taxon>
        <taxon>Pseudomonadota</taxon>
        <taxon>Alphaproteobacteria</taxon>
        <taxon>Sphingomonadales</taxon>
        <taxon>Sphingomonadaceae</taxon>
        <taxon>Sphingopyxis</taxon>
    </lineage>
</organism>
<evidence type="ECO:0000256" key="7">
    <source>
        <dbReference type="ARBA" id="ARBA00022833"/>
    </source>
</evidence>
<keyword evidence="10" id="KW-0732">Signal</keyword>
<evidence type="ECO:0000259" key="13">
    <source>
        <dbReference type="Pfam" id="PF17900"/>
    </source>
</evidence>
<dbReference type="InterPro" id="IPR027268">
    <property type="entry name" value="Peptidase_M4/M1_CTD_sf"/>
</dbReference>
<dbReference type="PROSITE" id="PS51257">
    <property type="entry name" value="PROKAR_LIPOPROTEIN"/>
    <property type="match status" value="1"/>
</dbReference>
<dbReference type="InterPro" id="IPR014782">
    <property type="entry name" value="Peptidase_M1_dom"/>
</dbReference>
<comment type="similarity">
    <text evidence="2 9">Belongs to the peptidase M1 family.</text>
</comment>
<dbReference type="InterPro" id="IPR034016">
    <property type="entry name" value="M1_APN-typ"/>
</dbReference>
<evidence type="ECO:0000313" key="15">
    <source>
        <dbReference type="Proteomes" id="UP001500738"/>
    </source>
</evidence>
<dbReference type="EMBL" id="BAAAFE010000002">
    <property type="protein sequence ID" value="GAA0861064.1"/>
    <property type="molecule type" value="Genomic_DNA"/>
</dbReference>
<keyword evidence="3 9" id="KW-0031">Aminopeptidase</keyword>
<proteinExistence type="inferred from homology"/>
<feature type="signal peptide" evidence="10">
    <location>
        <begin position="1"/>
        <end position="23"/>
    </location>
</feature>
<evidence type="ECO:0000259" key="11">
    <source>
        <dbReference type="Pfam" id="PF01433"/>
    </source>
</evidence>
<dbReference type="Gene3D" id="2.60.40.1730">
    <property type="entry name" value="tricorn interacting facor f3 domain"/>
    <property type="match status" value="1"/>
</dbReference>
<sequence>MKKYPTRHLLVAAASSLSLAACAAQPGIAPAAPVAAAPAFTGAPLDAGVPSQLPRIARPLHYAISVTPDAQALTFAGEAAIDIELYEASATLTLNALDLKFAGATLTGADGKAVPLTVATDAAAQTATFTAPAPLAPGRYRLTTAYTGVINTQANGLFALDYPDKTTGKEVRGLFTQFEAPDARRFVPSFDEPSYKATFDLAVTVPEGDLAVSNMPVASETPAQGGRKKVVFRTSPKMSSYLLFFATGQFERLAAKSESGAEVGIVSPKGSGEQARFALDSLGPLLTYYSDYFGQPYPLPKLDNVAGPGQSQFFGAMENWGAIFTFERILLDDPKITSDATRQEIYTTQSHEVAHQWFGDLVTMAWWDDLWLNEGFASWMETKSTDHFHPDWQPLLDRVGGRERAMGLDAFATTHPIVQTIRTVEDTNQAFDAITYQKGEAVITMLESYAGEDVWRDGLRAYMAKHKYANTRTDDLWNAVEAAGAKGLTAIAHDFTGQPGIPLLRVGAVSCAGGNTTVALTQGEFSRDRKDSIEAQGRRWQVPVLAQAGEGAIARQVVSGGAGTLTLPGCGPVLINAGQAGYYRTLYSPAALAALRGRFASLAPIDQLGLLGDNFALANAGYQPMGAALGLLAATPKDANQKVLGEAAGRYEILYDYFDDQPALRGQIAARASAALSPAMARLGFDPRPGEPALDAILRSDLLDSLGAMGDPAVLAEARRRFAWLDRDPAALDGPLKSRWIGIVAANASATEWDKLRAMAKASKSAVERSAFYTRLGSAKDPALAKRALALALTDEPGKTVSAAIISTVARTHPELAVDFAQANRTAVDGLIDAASRARFVAGLAAWSNDPTMIAKLEAIAAPLPADARKPYDKTIASLKERSASRPRIKGEIAAWLKSK</sequence>
<dbReference type="Gene3D" id="1.25.50.20">
    <property type="match status" value="1"/>
</dbReference>
<feature type="domain" description="ERAP1-like C-terminal" evidence="12">
    <location>
        <begin position="573"/>
        <end position="864"/>
    </location>
</feature>
<dbReference type="InterPro" id="IPR024571">
    <property type="entry name" value="ERAP1-like_C_dom"/>
</dbReference>
<comment type="cofactor">
    <cofactor evidence="9">
        <name>Zn(2+)</name>
        <dbReference type="ChEBI" id="CHEBI:29105"/>
    </cofactor>
    <text evidence="9">Binds 1 zinc ion per subunit.</text>
</comment>
<reference evidence="15" key="1">
    <citation type="journal article" date="2019" name="Int. J. Syst. Evol. Microbiol.">
        <title>The Global Catalogue of Microorganisms (GCM) 10K type strain sequencing project: providing services to taxonomists for standard genome sequencing and annotation.</title>
        <authorList>
            <consortium name="The Broad Institute Genomics Platform"/>
            <consortium name="The Broad Institute Genome Sequencing Center for Infectious Disease"/>
            <person name="Wu L."/>
            <person name="Ma J."/>
        </authorList>
    </citation>
    <scope>NUCLEOTIDE SEQUENCE [LARGE SCALE GENOMIC DNA]</scope>
    <source>
        <strain evidence="15">JCM 15910</strain>
    </source>
</reference>
<evidence type="ECO:0000256" key="1">
    <source>
        <dbReference type="ARBA" id="ARBA00000098"/>
    </source>
</evidence>
<evidence type="ECO:0000256" key="4">
    <source>
        <dbReference type="ARBA" id="ARBA00022670"/>
    </source>
</evidence>
<keyword evidence="6 9" id="KW-0378">Hydrolase</keyword>
<dbReference type="Proteomes" id="UP001500738">
    <property type="component" value="Unassembled WGS sequence"/>
</dbReference>
<dbReference type="Pfam" id="PF01433">
    <property type="entry name" value="Peptidase_M1"/>
    <property type="match status" value="1"/>
</dbReference>
<dbReference type="Pfam" id="PF17900">
    <property type="entry name" value="Peptidase_M1_N"/>
    <property type="match status" value="1"/>
</dbReference>
<dbReference type="RefSeq" id="WP_215354426.1">
    <property type="nucleotide sequence ID" value="NZ_BAAAFE010000002.1"/>
</dbReference>
<dbReference type="PANTHER" id="PTHR11533">
    <property type="entry name" value="PROTEASE M1 ZINC METALLOPROTEASE"/>
    <property type="match status" value="1"/>
</dbReference>
<dbReference type="InterPro" id="IPR050344">
    <property type="entry name" value="Peptidase_M1_aminopeptidases"/>
</dbReference>
<evidence type="ECO:0000256" key="2">
    <source>
        <dbReference type="ARBA" id="ARBA00010136"/>
    </source>
</evidence>
<keyword evidence="8 9" id="KW-0482">Metalloprotease</keyword>
<dbReference type="PRINTS" id="PR00756">
    <property type="entry name" value="ALADIPTASE"/>
</dbReference>
<dbReference type="EC" id="3.4.11.-" evidence="9"/>
<comment type="caution">
    <text evidence="14">The sequence shown here is derived from an EMBL/GenBank/DDBJ whole genome shotgun (WGS) entry which is preliminary data.</text>
</comment>
<evidence type="ECO:0000256" key="10">
    <source>
        <dbReference type="SAM" id="SignalP"/>
    </source>
</evidence>
<evidence type="ECO:0000313" key="14">
    <source>
        <dbReference type="EMBL" id="GAA0861064.1"/>
    </source>
</evidence>
<keyword evidence="7 9" id="KW-0862">Zinc</keyword>
<keyword evidence="4 9" id="KW-0645">Protease</keyword>
<name>A0ABP3X5Q2_9SPHN</name>
<dbReference type="SUPFAM" id="SSF63737">
    <property type="entry name" value="Leukotriene A4 hydrolase N-terminal domain"/>
    <property type="match status" value="1"/>
</dbReference>
<keyword evidence="5 9" id="KW-0479">Metal-binding</keyword>
<accession>A0ABP3X5Q2</accession>
<dbReference type="InterPro" id="IPR045357">
    <property type="entry name" value="Aminopeptidase_N-like_N"/>
</dbReference>
<dbReference type="Gene3D" id="1.10.390.10">
    <property type="entry name" value="Neutral Protease Domain 2"/>
    <property type="match status" value="1"/>
</dbReference>
<keyword evidence="15" id="KW-1185">Reference proteome</keyword>
<dbReference type="PANTHER" id="PTHR11533:SF174">
    <property type="entry name" value="PUROMYCIN-SENSITIVE AMINOPEPTIDASE-RELATED"/>
    <property type="match status" value="1"/>
</dbReference>
<evidence type="ECO:0000256" key="5">
    <source>
        <dbReference type="ARBA" id="ARBA00022723"/>
    </source>
</evidence>
<dbReference type="InterPro" id="IPR042097">
    <property type="entry name" value="Aminopeptidase_N-like_N_sf"/>
</dbReference>
<feature type="domain" description="Peptidase M1 membrane alanine aminopeptidase" evidence="11">
    <location>
        <begin position="277"/>
        <end position="493"/>
    </location>
</feature>
<feature type="domain" description="Aminopeptidase N-like N-terminal" evidence="13">
    <location>
        <begin position="59"/>
        <end position="242"/>
    </location>
</feature>
<evidence type="ECO:0000256" key="9">
    <source>
        <dbReference type="RuleBase" id="RU364040"/>
    </source>
</evidence>
<feature type="chain" id="PRO_5045863781" description="Aminopeptidase" evidence="10">
    <location>
        <begin position="24"/>
        <end position="900"/>
    </location>
</feature>
<comment type="catalytic activity">
    <reaction evidence="1">
        <text>Release of an N-terminal amino acid, Xaa-|-Yaa- from a peptide, amide or arylamide. Xaa is preferably Ala, but may be most amino acids including Pro (slow action). When a terminal hydrophobic residue is followed by a prolyl residue, the two may be released as an intact Xaa-Pro dipeptide.</text>
        <dbReference type="EC" id="3.4.11.2"/>
    </reaction>
</comment>
<dbReference type="CDD" id="cd09601">
    <property type="entry name" value="M1_APN-Q_like"/>
    <property type="match status" value="1"/>
</dbReference>
<evidence type="ECO:0000256" key="3">
    <source>
        <dbReference type="ARBA" id="ARBA00022438"/>
    </source>
</evidence>
<evidence type="ECO:0000256" key="6">
    <source>
        <dbReference type="ARBA" id="ARBA00022801"/>
    </source>
</evidence>
<evidence type="ECO:0000259" key="12">
    <source>
        <dbReference type="Pfam" id="PF11838"/>
    </source>
</evidence>
<dbReference type="Pfam" id="PF11838">
    <property type="entry name" value="ERAP1_C"/>
    <property type="match status" value="1"/>
</dbReference>
<protein>
    <recommendedName>
        <fullName evidence="9">Aminopeptidase</fullName>
        <ecNumber evidence="9">3.4.11.-</ecNumber>
    </recommendedName>
</protein>
<gene>
    <name evidence="14" type="ORF">GCM10009115_02200</name>
</gene>
<dbReference type="InterPro" id="IPR001930">
    <property type="entry name" value="Peptidase_M1"/>
</dbReference>
<dbReference type="SUPFAM" id="SSF55486">
    <property type="entry name" value="Metalloproteases ('zincins'), catalytic domain"/>
    <property type="match status" value="1"/>
</dbReference>